<keyword evidence="3 5" id="KW-0949">S-adenosyl-L-methionine</keyword>
<keyword evidence="4 5" id="KW-0694">RNA-binding</keyword>
<dbReference type="PROSITE" id="PS51686">
    <property type="entry name" value="SAM_MT_RSMB_NOP"/>
    <property type="match status" value="1"/>
</dbReference>
<organism evidence="8 9">
    <name type="scientific">Phaeodactylum tricornutum (strain CCAP 1055/1)</name>
    <dbReference type="NCBI Taxonomy" id="556484"/>
    <lineage>
        <taxon>Eukaryota</taxon>
        <taxon>Sar</taxon>
        <taxon>Stramenopiles</taxon>
        <taxon>Ochrophyta</taxon>
        <taxon>Bacillariophyta</taxon>
        <taxon>Bacillariophyceae</taxon>
        <taxon>Bacillariophycidae</taxon>
        <taxon>Naviculales</taxon>
        <taxon>Phaeodactylaceae</taxon>
        <taxon>Phaeodactylum</taxon>
    </lineage>
</organism>
<evidence type="ECO:0000256" key="5">
    <source>
        <dbReference type="PROSITE-ProRule" id="PRU01023"/>
    </source>
</evidence>
<dbReference type="GO" id="GO:0003723">
    <property type="term" value="F:RNA binding"/>
    <property type="evidence" value="ECO:0007669"/>
    <property type="project" value="UniProtKB-UniRule"/>
</dbReference>
<dbReference type="InParanoid" id="B7G720"/>
<dbReference type="GO" id="GO:0001510">
    <property type="term" value="P:RNA methylation"/>
    <property type="evidence" value="ECO:0007669"/>
    <property type="project" value="InterPro"/>
</dbReference>
<dbReference type="OrthoDB" id="6093671at2759"/>
<evidence type="ECO:0000256" key="3">
    <source>
        <dbReference type="ARBA" id="ARBA00022691"/>
    </source>
</evidence>
<sequence length="511" mass="56577">MGRKRSNPLSHARGKQQKPENVWFRRTGAGYSLFLEYYANQPIGTVAGRYDDILVTKIPDMKINETNSGKTIEKLGRGLSRAAKRRKKKKGQSMLVLEDVDQQQSSSIVEAKLLARQTPLSPQLLDAFRHDQSKVTACLLPFVHSMAMPLPLTLRVRQHDRMTSKKTELLLSAFEGILDKVSFDESIYQAKFSKESISRKCPELKDLLLEQSQNGSLARQEIGSMLPVLALQQVGALGPNSRVLDLCSSPGSKTLQALEIVGTKGRVVANDVSETRLTALRGAVGRSGLPESYTDRIVYSCQDATQLILTTTRLWDAAMCDVPCSGDGTCRKDKHVLPMWKPSHGNELHQTQVKILLRALRWVKPGGVVCYSTCSLNPIEDEAVVAAALLHLRGDDKLAPAVEVIEWPHPTGFTGRPGIANWKVADYPRDASDKGLTDEVGVGSGDDGETPRLQWYETYSEAKDAGMQCALPSMWPPEKTTDLHLERCTRLWPQDQDTGGFFLALLRKTAK</sequence>
<feature type="active site" description="Nucleophile" evidence="5">
    <location>
        <position position="374"/>
    </location>
</feature>
<feature type="region of interest" description="Disordered" evidence="6">
    <location>
        <begin position="1"/>
        <end position="20"/>
    </location>
</feature>
<dbReference type="InterPro" id="IPR001678">
    <property type="entry name" value="MeTrfase_RsmB-F_NOP2_dom"/>
</dbReference>
<dbReference type="AlphaFoldDB" id="B7G720"/>
<reference evidence="8 9" key="1">
    <citation type="journal article" date="2008" name="Nature">
        <title>The Phaeodactylum genome reveals the evolutionary history of diatom genomes.</title>
        <authorList>
            <person name="Bowler C."/>
            <person name="Allen A.E."/>
            <person name="Badger J.H."/>
            <person name="Grimwood J."/>
            <person name="Jabbari K."/>
            <person name="Kuo A."/>
            <person name="Maheswari U."/>
            <person name="Martens C."/>
            <person name="Maumus F."/>
            <person name="Otillar R.P."/>
            <person name="Rayko E."/>
            <person name="Salamov A."/>
            <person name="Vandepoele K."/>
            <person name="Beszteri B."/>
            <person name="Gruber A."/>
            <person name="Heijde M."/>
            <person name="Katinka M."/>
            <person name="Mock T."/>
            <person name="Valentin K."/>
            <person name="Verret F."/>
            <person name="Berges J.A."/>
            <person name="Brownlee C."/>
            <person name="Cadoret J.P."/>
            <person name="Chiovitti A."/>
            <person name="Choi C.J."/>
            <person name="Coesel S."/>
            <person name="De Martino A."/>
            <person name="Detter J.C."/>
            <person name="Durkin C."/>
            <person name="Falciatore A."/>
            <person name="Fournet J."/>
            <person name="Haruta M."/>
            <person name="Huysman M.J."/>
            <person name="Jenkins B.D."/>
            <person name="Jiroutova K."/>
            <person name="Jorgensen R.E."/>
            <person name="Joubert Y."/>
            <person name="Kaplan A."/>
            <person name="Kroger N."/>
            <person name="Kroth P.G."/>
            <person name="La Roche J."/>
            <person name="Lindquist E."/>
            <person name="Lommer M."/>
            <person name="Martin-Jezequel V."/>
            <person name="Lopez P.J."/>
            <person name="Lucas S."/>
            <person name="Mangogna M."/>
            <person name="McGinnis K."/>
            <person name="Medlin L.K."/>
            <person name="Montsant A."/>
            <person name="Oudot-Le Secq M.P."/>
            <person name="Napoli C."/>
            <person name="Obornik M."/>
            <person name="Parker M.S."/>
            <person name="Petit J.L."/>
            <person name="Porcel B.M."/>
            <person name="Poulsen N."/>
            <person name="Robison M."/>
            <person name="Rychlewski L."/>
            <person name="Rynearson T.A."/>
            <person name="Schmutz J."/>
            <person name="Shapiro H."/>
            <person name="Siaut M."/>
            <person name="Stanley M."/>
            <person name="Sussman M.R."/>
            <person name="Taylor A.R."/>
            <person name="Vardi A."/>
            <person name="von Dassow P."/>
            <person name="Vyverman W."/>
            <person name="Willis A."/>
            <person name="Wyrwicz L.S."/>
            <person name="Rokhsar D.S."/>
            <person name="Weissenbach J."/>
            <person name="Armbrust E.V."/>
            <person name="Green B.R."/>
            <person name="Van de Peer Y."/>
            <person name="Grigoriev I.V."/>
        </authorList>
    </citation>
    <scope>NUCLEOTIDE SEQUENCE [LARGE SCALE GENOMIC DNA]</scope>
    <source>
        <strain evidence="8 9">CCAP 1055/1</strain>
    </source>
</reference>
<dbReference type="Gene3D" id="3.40.50.150">
    <property type="entry name" value="Vaccinia Virus protein VP39"/>
    <property type="match status" value="1"/>
</dbReference>
<evidence type="ECO:0000256" key="2">
    <source>
        <dbReference type="ARBA" id="ARBA00022679"/>
    </source>
</evidence>
<dbReference type="Proteomes" id="UP000000759">
    <property type="component" value="Chromosome 17"/>
</dbReference>
<dbReference type="KEGG" id="pti:PHATRDRAFT_48416"/>
<dbReference type="EMBL" id="CM000619">
    <property type="protein sequence ID" value="EEC45695.1"/>
    <property type="molecule type" value="Genomic_DNA"/>
</dbReference>
<gene>
    <name evidence="8" type="ORF">PHATRDRAFT_48416</name>
</gene>
<keyword evidence="2 5" id="KW-0808">Transferase</keyword>
<feature type="domain" description="SAM-dependent MTase RsmB/NOP-type" evidence="7">
    <location>
        <begin position="142"/>
        <end position="509"/>
    </location>
</feature>
<dbReference type="STRING" id="556484.B7G720"/>
<evidence type="ECO:0000256" key="6">
    <source>
        <dbReference type="SAM" id="MobiDB-lite"/>
    </source>
</evidence>
<dbReference type="InterPro" id="IPR023267">
    <property type="entry name" value="RCMT"/>
</dbReference>
<dbReference type="PaxDb" id="2850-Phatr48416"/>
<feature type="binding site" evidence="5">
    <location>
        <position position="271"/>
    </location>
    <ligand>
        <name>S-adenosyl-L-methionine</name>
        <dbReference type="ChEBI" id="CHEBI:59789"/>
    </ligand>
</feature>
<feature type="binding site" evidence="5">
    <location>
        <position position="303"/>
    </location>
    <ligand>
        <name>S-adenosyl-L-methionine</name>
        <dbReference type="ChEBI" id="CHEBI:59789"/>
    </ligand>
</feature>
<comment type="similarity">
    <text evidence="5">Belongs to the class I-like SAM-binding methyltransferase superfamily. RsmB/NOP family.</text>
</comment>
<keyword evidence="1 5" id="KW-0489">Methyltransferase</keyword>
<evidence type="ECO:0000313" key="8">
    <source>
        <dbReference type="EMBL" id="EEC45695.1"/>
    </source>
</evidence>
<reference evidence="9" key="2">
    <citation type="submission" date="2008-08" db="EMBL/GenBank/DDBJ databases">
        <authorList>
            <consortium name="Diatom Consortium"/>
            <person name="Grigoriev I."/>
            <person name="Grimwood J."/>
            <person name="Kuo A."/>
            <person name="Otillar R.P."/>
            <person name="Salamov A."/>
            <person name="Detter J.C."/>
            <person name="Lindquist E."/>
            <person name="Shapiro H."/>
            <person name="Lucas S."/>
            <person name="Glavina del Rio T."/>
            <person name="Pitluck S."/>
            <person name="Rokhsar D."/>
            <person name="Bowler C."/>
        </authorList>
    </citation>
    <scope>GENOME REANNOTATION</scope>
    <source>
        <strain evidence="9">CCAP 1055/1</strain>
    </source>
</reference>
<dbReference type="CDD" id="cd02440">
    <property type="entry name" value="AdoMet_MTases"/>
    <property type="match status" value="1"/>
</dbReference>
<dbReference type="eggNOG" id="KOG2198">
    <property type="taxonomic scope" value="Eukaryota"/>
</dbReference>
<evidence type="ECO:0000256" key="4">
    <source>
        <dbReference type="ARBA" id="ARBA00022884"/>
    </source>
</evidence>
<dbReference type="InterPro" id="IPR029063">
    <property type="entry name" value="SAM-dependent_MTases_sf"/>
</dbReference>
<accession>B7G720</accession>
<dbReference type="HOGENOM" id="CLU_527368_0_0_1"/>
<dbReference type="GeneID" id="7203667"/>
<evidence type="ECO:0000313" key="9">
    <source>
        <dbReference type="Proteomes" id="UP000000759"/>
    </source>
</evidence>
<comment type="caution">
    <text evidence="5">Lacks conserved residue(s) required for the propagation of feature annotation.</text>
</comment>
<dbReference type="Pfam" id="PF01189">
    <property type="entry name" value="Methyltr_RsmB-F"/>
    <property type="match status" value="1"/>
</dbReference>
<dbReference type="OMA" id="HILPMWT"/>
<proteinExistence type="inferred from homology"/>
<dbReference type="PRINTS" id="PR02008">
    <property type="entry name" value="RCMTFAMILY"/>
</dbReference>
<dbReference type="PANTHER" id="PTHR22808:SF1">
    <property type="entry name" value="RNA CYTOSINE-C(5)-METHYLTRANSFERASE NSUN2-RELATED"/>
    <property type="match status" value="1"/>
</dbReference>
<dbReference type="GO" id="GO:0008173">
    <property type="term" value="F:RNA methyltransferase activity"/>
    <property type="evidence" value="ECO:0007669"/>
    <property type="project" value="InterPro"/>
</dbReference>
<protein>
    <recommendedName>
        <fullName evidence="7">SAM-dependent MTase RsmB/NOP-type domain-containing protein</fullName>
    </recommendedName>
</protein>
<keyword evidence="9" id="KW-1185">Reference proteome</keyword>
<feature type="binding site" evidence="5">
    <location>
        <position position="321"/>
    </location>
    <ligand>
        <name>S-adenosyl-L-methionine</name>
        <dbReference type="ChEBI" id="CHEBI:59789"/>
    </ligand>
</feature>
<dbReference type="InterPro" id="IPR049560">
    <property type="entry name" value="MeTrfase_RsmB-F_NOP2_cat"/>
</dbReference>
<dbReference type="PANTHER" id="PTHR22808">
    <property type="entry name" value="NCL1 YEAST -RELATED NOL1/NOP2/FMU SUN DOMAIN-CONTAINING"/>
    <property type="match status" value="1"/>
</dbReference>
<name>B7G720_PHATC</name>
<dbReference type="SUPFAM" id="SSF53335">
    <property type="entry name" value="S-adenosyl-L-methionine-dependent methyltransferases"/>
    <property type="match status" value="1"/>
</dbReference>
<dbReference type="RefSeq" id="XP_002182959.1">
    <property type="nucleotide sequence ID" value="XM_002182923.1"/>
</dbReference>
<evidence type="ECO:0000256" key="1">
    <source>
        <dbReference type="ARBA" id="ARBA00022603"/>
    </source>
</evidence>
<feature type="compositionally biased region" description="Basic residues" evidence="6">
    <location>
        <begin position="1"/>
        <end position="16"/>
    </location>
</feature>
<evidence type="ECO:0000259" key="7">
    <source>
        <dbReference type="PROSITE" id="PS51686"/>
    </source>
</evidence>